<name>A0A7W9U1C2_9BURK</name>
<accession>A0A7W9U1C2</accession>
<gene>
    <name evidence="1" type="ORF">F4827_004340</name>
</gene>
<dbReference type="RefSeq" id="WP_183726833.1">
    <property type="nucleotide sequence ID" value="NZ_JACHBW010000012.1"/>
</dbReference>
<keyword evidence="2" id="KW-1185">Reference proteome</keyword>
<dbReference type="EMBL" id="JACHBW010000012">
    <property type="protein sequence ID" value="MBB6104481.1"/>
    <property type="molecule type" value="Genomic_DNA"/>
</dbReference>
<dbReference type="AlphaFoldDB" id="A0A7W9U1C2"/>
<protein>
    <submittedName>
        <fullName evidence="1">Uncharacterized protein</fullName>
    </submittedName>
</protein>
<evidence type="ECO:0000313" key="2">
    <source>
        <dbReference type="Proteomes" id="UP000571554"/>
    </source>
</evidence>
<evidence type="ECO:0000313" key="1">
    <source>
        <dbReference type="EMBL" id="MBB6104481.1"/>
    </source>
</evidence>
<reference evidence="1 2" key="1">
    <citation type="submission" date="2020-08" db="EMBL/GenBank/DDBJ databases">
        <title>Above-ground endophytic microbial communities from plants in different locations in the United States.</title>
        <authorList>
            <person name="Frank C."/>
        </authorList>
    </citation>
    <scope>NUCLEOTIDE SEQUENCE [LARGE SCALE GENOMIC DNA]</scope>
    <source>
        <strain evidence="1 2">WP4_2_2</strain>
    </source>
</reference>
<organism evidence="1 2">
    <name type="scientific">Paraburkholderia bannensis</name>
    <dbReference type="NCBI Taxonomy" id="765414"/>
    <lineage>
        <taxon>Bacteria</taxon>
        <taxon>Pseudomonadati</taxon>
        <taxon>Pseudomonadota</taxon>
        <taxon>Betaproteobacteria</taxon>
        <taxon>Burkholderiales</taxon>
        <taxon>Burkholderiaceae</taxon>
        <taxon>Paraburkholderia</taxon>
    </lineage>
</organism>
<proteinExistence type="predicted"/>
<sequence>MTGTPCFAAFAQFLANGIMFGRQLAVPLFLIAGGGLSAARAGALVAGVCHAIQ</sequence>
<dbReference type="Proteomes" id="UP000571554">
    <property type="component" value="Unassembled WGS sequence"/>
</dbReference>
<comment type="caution">
    <text evidence="1">The sequence shown here is derived from an EMBL/GenBank/DDBJ whole genome shotgun (WGS) entry which is preliminary data.</text>
</comment>